<feature type="region of interest" description="Disordered" evidence="3">
    <location>
        <begin position="285"/>
        <end position="307"/>
    </location>
</feature>
<keyword evidence="2" id="KW-0156">Chromatin regulator</keyword>
<dbReference type="InterPro" id="IPR003084">
    <property type="entry name" value="HDAC_I/II"/>
</dbReference>
<dbReference type="InterPro" id="IPR023801">
    <property type="entry name" value="His_deacetylse_dom"/>
</dbReference>
<name>A0A7J9J8X5_9ROSI</name>
<gene>
    <name evidence="5" type="ORF">Goarm_014468</name>
</gene>
<dbReference type="Gene3D" id="3.40.800.20">
    <property type="entry name" value="Histone deacetylase domain"/>
    <property type="match status" value="1"/>
</dbReference>
<dbReference type="Pfam" id="PF00850">
    <property type="entry name" value="Hist_deacetyl"/>
    <property type="match status" value="1"/>
</dbReference>
<evidence type="ECO:0000256" key="2">
    <source>
        <dbReference type="ARBA" id="ARBA00022853"/>
    </source>
</evidence>
<evidence type="ECO:0000259" key="4">
    <source>
        <dbReference type="Pfam" id="PF00850"/>
    </source>
</evidence>
<keyword evidence="6" id="KW-1185">Reference proteome</keyword>
<evidence type="ECO:0000256" key="3">
    <source>
        <dbReference type="SAM" id="MobiDB-lite"/>
    </source>
</evidence>
<organism evidence="5 6">
    <name type="scientific">Gossypium armourianum</name>
    <dbReference type="NCBI Taxonomy" id="34283"/>
    <lineage>
        <taxon>Eukaryota</taxon>
        <taxon>Viridiplantae</taxon>
        <taxon>Streptophyta</taxon>
        <taxon>Embryophyta</taxon>
        <taxon>Tracheophyta</taxon>
        <taxon>Spermatophyta</taxon>
        <taxon>Magnoliopsida</taxon>
        <taxon>eudicotyledons</taxon>
        <taxon>Gunneridae</taxon>
        <taxon>Pentapetalae</taxon>
        <taxon>rosids</taxon>
        <taxon>malvids</taxon>
        <taxon>Malvales</taxon>
        <taxon>Malvaceae</taxon>
        <taxon>Malvoideae</taxon>
        <taxon>Gossypium</taxon>
    </lineage>
</organism>
<dbReference type="PRINTS" id="PR01271">
    <property type="entry name" value="HISDACETLASE"/>
</dbReference>
<evidence type="ECO:0000256" key="1">
    <source>
        <dbReference type="ARBA" id="ARBA00022491"/>
    </source>
</evidence>
<sequence>MTVSFHKFGDMFFPGTGDVKDIGEREGKYYAINVPLKDGIDDTSFTRLFKIIISKVVEMYQPGAIVLQCGADSLAGDRLGCFNLSIDGHAECVKIVKKFNLPLLVTGGGGYTKENVARCWTVETGVLLDTELPNGILRLSSLVFLTCYREIGDVFRYVNVMLIAASVYLLDIEISWLIDFKGLWLVLHCVWENLNSKSYLSTIKMQVLENLRSIQHAPGVQMQEVPPDFYIPDFDEDEQNADERMDRHEDKDEELIRVVLRQNPLGRLSSPACSDGKVIEKTFSVRPDLEDEKQRSPSSSSSGIGKAMKRAFSKRASSASAANDVVYCRIDHQYDTVPVADDENTIMVAHSTKESDNMGNKIIEACRRF</sequence>
<feature type="non-terminal residue" evidence="5">
    <location>
        <position position="369"/>
    </location>
</feature>
<reference evidence="5 6" key="1">
    <citation type="journal article" date="2019" name="Genome Biol. Evol.">
        <title>Insights into the evolution of the New World diploid cottons (Gossypium, subgenus Houzingenia) based on genome sequencing.</title>
        <authorList>
            <person name="Grover C.E."/>
            <person name="Arick M.A. 2nd"/>
            <person name="Thrash A."/>
            <person name="Conover J.L."/>
            <person name="Sanders W.S."/>
            <person name="Peterson D.G."/>
            <person name="Frelichowski J.E."/>
            <person name="Scheffler J.A."/>
            <person name="Scheffler B.E."/>
            <person name="Wendel J.F."/>
        </authorList>
    </citation>
    <scope>NUCLEOTIDE SEQUENCE [LARGE SCALE GENOMIC DNA]</scope>
    <source>
        <strain evidence="5">6</strain>
        <tissue evidence="5">Leaf</tissue>
    </source>
</reference>
<dbReference type="Proteomes" id="UP000593575">
    <property type="component" value="Unassembled WGS sequence"/>
</dbReference>
<dbReference type="PANTHER" id="PTHR10625:SF39">
    <property type="entry name" value="HISTONE DEACETYLASE 9"/>
    <property type="match status" value="1"/>
</dbReference>
<evidence type="ECO:0000313" key="6">
    <source>
        <dbReference type="Proteomes" id="UP000593575"/>
    </source>
</evidence>
<comment type="caution">
    <text evidence="5">The sequence shown here is derived from an EMBL/GenBank/DDBJ whole genome shotgun (WGS) entry which is preliminary data.</text>
</comment>
<dbReference type="AlphaFoldDB" id="A0A7J9J8X5"/>
<dbReference type="GO" id="GO:0005634">
    <property type="term" value="C:nucleus"/>
    <property type="evidence" value="ECO:0007669"/>
    <property type="project" value="TreeGrafter"/>
</dbReference>
<accession>A0A7J9J8X5</accession>
<evidence type="ECO:0000313" key="5">
    <source>
        <dbReference type="EMBL" id="MBA0829895.1"/>
    </source>
</evidence>
<keyword evidence="1" id="KW-0678">Repressor</keyword>
<dbReference type="GO" id="GO:0004407">
    <property type="term" value="F:histone deacetylase activity"/>
    <property type="evidence" value="ECO:0007669"/>
    <property type="project" value="InterPro"/>
</dbReference>
<protein>
    <recommendedName>
        <fullName evidence="4">Histone deacetylase domain-containing protein</fullName>
    </recommendedName>
</protein>
<dbReference type="GO" id="GO:0040029">
    <property type="term" value="P:epigenetic regulation of gene expression"/>
    <property type="evidence" value="ECO:0007669"/>
    <property type="project" value="TreeGrafter"/>
</dbReference>
<feature type="domain" description="Histone deacetylase" evidence="4">
    <location>
        <begin position="1"/>
        <end position="125"/>
    </location>
</feature>
<dbReference type="InterPro" id="IPR037138">
    <property type="entry name" value="His_deacetylse_dom_sf"/>
</dbReference>
<dbReference type="InterPro" id="IPR023696">
    <property type="entry name" value="Ureohydrolase_dom_sf"/>
</dbReference>
<dbReference type="EMBL" id="JABFAE010000006">
    <property type="protein sequence ID" value="MBA0829895.1"/>
    <property type="molecule type" value="Genomic_DNA"/>
</dbReference>
<dbReference type="PANTHER" id="PTHR10625">
    <property type="entry name" value="HISTONE DEACETYLASE HDAC1-RELATED"/>
    <property type="match status" value="1"/>
</dbReference>
<dbReference type="SUPFAM" id="SSF52768">
    <property type="entry name" value="Arginase/deacetylase"/>
    <property type="match status" value="1"/>
</dbReference>
<proteinExistence type="predicted"/>